<feature type="non-terminal residue" evidence="2">
    <location>
        <position position="1"/>
    </location>
</feature>
<feature type="non-terminal residue" evidence="2">
    <location>
        <position position="100"/>
    </location>
</feature>
<dbReference type="Proteomes" id="UP000724874">
    <property type="component" value="Unassembled WGS sequence"/>
</dbReference>
<dbReference type="OrthoDB" id="3031173at2759"/>
<feature type="region of interest" description="Disordered" evidence="1">
    <location>
        <begin position="1"/>
        <end position="24"/>
    </location>
</feature>
<organism evidence="2 3">
    <name type="scientific">Gymnopilus junonius</name>
    <name type="common">Spectacular rustgill mushroom</name>
    <name type="synonym">Gymnopilus spectabilis subsp. junonius</name>
    <dbReference type="NCBI Taxonomy" id="109634"/>
    <lineage>
        <taxon>Eukaryota</taxon>
        <taxon>Fungi</taxon>
        <taxon>Dikarya</taxon>
        <taxon>Basidiomycota</taxon>
        <taxon>Agaricomycotina</taxon>
        <taxon>Agaricomycetes</taxon>
        <taxon>Agaricomycetidae</taxon>
        <taxon>Agaricales</taxon>
        <taxon>Agaricineae</taxon>
        <taxon>Hymenogastraceae</taxon>
        <taxon>Gymnopilus</taxon>
    </lineage>
</organism>
<evidence type="ECO:0000256" key="1">
    <source>
        <dbReference type="SAM" id="MobiDB-lite"/>
    </source>
</evidence>
<keyword evidence="3" id="KW-1185">Reference proteome</keyword>
<protein>
    <submittedName>
        <fullName evidence="2">Uncharacterized protein</fullName>
    </submittedName>
</protein>
<evidence type="ECO:0000313" key="3">
    <source>
        <dbReference type="Proteomes" id="UP000724874"/>
    </source>
</evidence>
<proteinExistence type="predicted"/>
<reference evidence="2" key="1">
    <citation type="submission" date="2020-11" db="EMBL/GenBank/DDBJ databases">
        <authorList>
            <consortium name="DOE Joint Genome Institute"/>
            <person name="Ahrendt S."/>
            <person name="Riley R."/>
            <person name="Andreopoulos W."/>
            <person name="LaButti K."/>
            <person name="Pangilinan J."/>
            <person name="Ruiz-duenas F.J."/>
            <person name="Barrasa J.M."/>
            <person name="Sanchez-Garcia M."/>
            <person name="Camarero S."/>
            <person name="Miyauchi S."/>
            <person name="Serrano A."/>
            <person name="Linde D."/>
            <person name="Babiker R."/>
            <person name="Drula E."/>
            <person name="Ayuso-Fernandez I."/>
            <person name="Pacheco R."/>
            <person name="Padilla G."/>
            <person name="Ferreira P."/>
            <person name="Barriuso J."/>
            <person name="Kellner H."/>
            <person name="Castanera R."/>
            <person name="Alfaro M."/>
            <person name="Ramirez L."/>
            <person name="Pisabarro A.G."/>
            <person name="Kuo A."/>
            <person name="Tritt A."/>
            <person name="Lipzen A."/>
            <person name="He G."/>
            <person name="Yan M."/>
            <person name="Ng V."/>
            <person name="Cullen D."/>
            <person name="Martin F."/>
            <person name="Rosso M.-N."/>
            <person name="Henrissat B."/>
            <person name="Hibbett D."/>
            <person name="Martinez A.T."/>
            <person name="Grigoriev I.V."/>
        </authorList>
    </citation>
    <scope>NUCLEOTIDE SEQUENCE</scope>
    <source>
        <strain evidence="2">AH 44721</strain>
    </source>
</reference>
<dbReference type="EMBL" id="JADNYJ010000022">
    <property type="protein sequence ID" value="KAF8905588.1"/>
    <property type="molecule type" value="Genomic_DNA"/>
</dbReference>
<evidence type="ECO:0000313" key="2">
    <source>
        <dbReference type="EMBL" id="KAF8905588.1"/>
    </source>
</evidence>
<dbReference type="AlphaFoldDB" id="A0A9P5NUH5"/>
<gene>
    <name evidence="2" type="ORF">CPB84DRAFT_1620085</name>
</gene>
<accession>A0A9P5NUH5</accession>
<comment type="caution">
    <text evidence="2">The sequence shown here is derived from an EMBL/GenBank/DDBJ whole genome shotgun (WGS) entry which is preliminary data.</text>
</comment>
<sequence>GYGAPSTADPSTLQRDGRRPVNTSLNVPRLSKEIKDNQEVYQMLLDALPNADVFNIVKTPFPRHISLPVHQRAVPSKQHYVPVYPFAGFILNVNVSTRMH</sequence>
<name>A0A9P5NUH5_GYMJU</name>